<accession>A0A0C5VB47</accession>
<feature type="transmembrane region" description="Helical" evidence="1">
    <location>
        <begin position="71"/>
        <end position="88"/>
    </location>
</feature>
<keyword evidence="1" id="KW-0812">Transmembrane</keyword>
<dbReference type="AlphaFoldDB" id="A0A0C5VB47"/>
<keyword evidence="3" id="KW-1185">Reference proteome</keyword>
<organism evidence="2 3">
    <name type="scientific">Gynuella sunshinyii YC6258</name>
    <dbReference type="NCBI Taxonomy" id="1445510"/>
    <lineage>
        <taxon>Bacteria</taxon>
        <taxon>Pseudomonadati</taxon>
        <taxon>Pseudomonadota</taxon>
        <taxon>Gammaproteobacteria</taxon>
        <taxon>Oceanospirillales</taxon>
        <taxon>Saccharospirillaceae</taxon>
        <taxon>Gynuella</taxon>
    </lineage>
</organism>
<dbReference type="EMBL" id="CP007142">
    <property type="protein sequence ID" value="AJQ96570.1"/>
    <property type="molecule type" value="Genomic_DNA"/>
</dbReference>
<protein>
    <submittedName>
        <fullName evidence="2">Uncharacterized protein</fullName>
    </submittedName>
</protein>
<keyword evidence="1" id="KW-1133">Transmembrane helix</keyword>
<name>A0A0C5VB47_9GAMM</name>
<evidence type="ECO:0000313" key="2">
    <source>
        <dbReference type="EMBL" id="AJQ96570.1"/>
    </source>
</evidence>
<proteinExistence type="predicted"/>
<feature type="transmembrane region" description="Helical" evidence="1">
    <location>
        <begin position="14"/>
        <end position="34"/>
    </location>
</feature>
<dbReference type="KEGG" id="gsn:YC6258_04538"/>
<keyword evidence="1" id="KW-0472">Membrane</keyword>
<gene>
    <name evidence="2" type="ORF">YC6258_04538</name>
</gene>
<sequence>MSALSLLTSRAQTLNARVGAVTLVVGAFMTLVLSHTSMSLAPLRIITLAIAAFAVWSFSDEMGIRKPLNRAGFIFFCIAVTTKVQVSLGVDPHLIGRYLLLYSAFLLLAVLFWSVAFLHRQRELKVVGAVGLLAAAGPVLVIVVGHVVVGVGAVFGVGSLLEATYGAAPSDTSFVTLVERIFGVWAYVAAWLLWRGHIIGGISTAPSSA</sequence>
<feature type="transmembrane region" description="Helical" evidence="1">
    <location>
        <begin position="40"/>
        <end position="59"/>
    </location>
</feature>
<dbReference type="HOGENOM" id="CLU_1313958_0_0_6"/>
<feature type="transmembrane region" description="Helical" evidence="1">
    <location>
        <begin position="100"/>
        <end position="118"/>
    </location>
</feature>
<evidence type="ECO:0000256" key="1">
    <source>
        <dbReference type="SAM" id="Phobius"/>
    </source>
</evidence>
<reference evidence="2 3" key="1">
    <citation type="submission" date="2014-01" db="EMBL/GenBank/DDBJ databases">
        <title>Full genme sequencing of cellulolytic bacterium Gynuella sunshinyii YC6258T gen. nov., sp. nov.</title>
        <authorList>
            <person name="Khan H."/>
            <person name="Chung E.J."/>
            <person name="Chung Y.R."/>
        </authorList>
    </citation>
    <scope>NUCLEOTIDE SEQUENCE [LARGE SCALE GENOMIC DNA]</scope>
    <source>
        <strain evidence="2 3">YC6258</strain>
    </source>
</reference>
<evidence type="ECO:0000313" key="3">
    <source>
        <dbReference type="Proteomes" id="UP000032266"/>
    </source>
</evidence>
<feature type="transmembrane region" description="Helical" evidence="1">
    <location>
        <begin position="130"/>
        <end position="157"/>
    </location>
</feature>
<dbReference type="Proteomes" id="UP000032266">
    <property type="component" value="Chromosome"/>
</dbReference>
<feature type="transmembrane region" description="Helical" evidence="1">
    <location>
        <begin position="177"/>
        <end position="194"/>
    </location>
</feature>
<dbReference type="RefSeq" id="WP_044618554.1">
    <property type="nucleotide sequence ID" value="NZ_CP007142.1"/>
</dbReference>